<protein>
    <recommendedName>
        <fullName evidence="4">Carboxypeptidase regulatory-like domain-containing protein</fullName>
    </recommendedName>
</protein>
<dbReference type="AlphaFoldDB" id="A0A0G0Z6B7"/>
<name>A0A0G0Z6B7_9BACT</name>
<keyword evidence="1" id="KW-0472">Membrane</keyword>
<dbReference type="EMBL" id="LCDB01000012">
    <property type="protein sequence ID" value="KKS44204.1"/>
    <property type="molecule type" value="Genomic_DNA"/>
</dbReference>
<gene>
    <name evidence="2" type="ORF">UV07_C0012G0008</name>
</gene>
<dbReference type="Gene3D" id="2.60.40.1120">
    <property type="entry name" value="Carboxypeptidase-like, regulatory domain"/>
    <property type="match status" value="1"/>
</dbReference>
<proteinExistence type="predicted"/>
<sequence>MTKFKLLIFVGIIVLAGIGALVFYFYKTSQNNPAAPASKDNFILNTFQAPAVEGNIINSGISGKVALGDGRALEVFLDIFSNSDFSKPFISVRTHDDGTFQIPLRPGNYVLKPMDPDGPIAPTRDSYNFTIGSSQWLQVKVEYD</sequence>
<accession>A0A0G0Z6B7</accession>
<reference evidence="2 3" key="1">
    <citation type="journal article" date="2015" name="Nature">
        <title>rRNA introns, odd ribosomes, and small enigmatic genomes across a large radiation of phyla.</title>
        <authorList>
            <person name="Brown C.T."/>
            <person name="Hug L.A."/>
            <person name="Thomas B.C."/>
            <person name="Sharon I."/>
            <person name="Castelle C.J."/>
            <person name="Singh A."/>
            <person name="Wilkins M.J."/>
            <person name="Williams K.H."/>
            <person name="Banfield J.F."/>
        </authorList>
    </citation>
    <scope>NUCLEOTIDE SEQUENCE [LARGE SCALE GENOMIC DNA]</scope>
</reference>
<evidence type="ECO:0000256" key="1">
    <source>
        <dbReference type="SAM" id="Phobius"/>
    </source>
</evidence>
<dbReference type="Proteomes" id="UP000033986">
    <property type="component" value="Unassembled WGS sequence"/>
</dbReference>
<keyword evidence="1" id="KW-0812">Transmembrane</keyword>
<evidence type="ECO:0000313" key="2">
    <source>
        <dbReference type="EMBL" id="KKS44204.1"/>
    </source>
</evidence>
<keyword evidence="1" id="KW-1133">Transmembrane helix</keyword>
<evidence type="ECO:0000313" key="3">
    <source>
        <dbReference type="Proteomes" id="UP000033986"/>
    </source>
</evidence>
<organism evidence="2 3">
    <name type="scientific">Candidatus Azambacteria bacterium GW2011_GWB1_42_17</name>
    <dbReference type="NCBI Taxonomy" id="1618615"/>
    <lineage>
        <taxon>Bacteria</taxon>
        <taxon>Candidatus Azamiibacteriota</taxon>
    </lineage>
</organism>
<comment type="caution">
    <text evidence="2">The sequence shown here is derived from an EMBL/GenBank/DDBJ whole genome shotgun (WGS) entry which is preliminary data.</text>
</comment>
<feature type="transmembrane region" description="Helical" evidence="1">
    <location>
        <begin position="6"/>
        <end position="26"/>
    </location>
</feature>
<evidence type="ECO:0008006" key="4">
    <source>
        <dbReference type="Google" id="ProtNLM"/>
    </source>
</evidence>